<organism evidence="1">
    <name type="scientific">invertebrate metagenome</name>
    <dbReference type="NCBI Taxonomy" id="1711999"/>
    <lineage>
        <taxon>unclassified sequences</taxon>
        <taxon>metagenomes</taxon>
        <taxon>organismal metagenomes</taxon>
    </lineage>
</organism>
<dbReference type="PANTHER" id="PTHR34849:SF5">
    <property type="entry name" value="SSL2733 PROTEIN"/>
    <property type="match status" value="1"/>
</dbReference>
<dbReference type="AlphaFoldDB" id="A0A2H9TB93"/>
<dbReference type="SUPFAM" id="SSF46689">
    <property type="entry name" value="Homeodomain-like"/>
    <property type="match status" value="1"/>
</dbReference>
<accession>A0A2H9TB93</accession>
<name>A0A2H9TB93_9ZZZZ</name>
<dbReference type="InterPro" id="IPR007367">
    <property type="entry name" value="DUF433"/>
</dbReference>
<dbReference type="Gene3D" id="1.10.10.10">
    <property type="entry name" value="Winged helix-like DNA-binding domain superfamily/Winged helix DNA-binding domain"/>
    <property type="match status" value="1"/>
</dbReference>
<dbReference type="InterPro" id="IPR009057">
    <property type="entry name" value="Homeodomain-like_sf"/>
</dbReference>
<dbReference type="Pfam" id="PF04255">
    <property type="entry name" value="DUF433"/>
    <property type="match status" value="1"/>
</dbReference>
<evidence type="ECO:0000313" key="1">
    <source>
        <dbReference type="EMBL" id="PJE80516.1"/>
    </source>
</evidence>
<dbReference type="InterPro" id="IPR036388">
    <property type="entry name" value="WH-like_DNA-bd_sf"/>
</dbReference>
<dbReference type="EMBL" id="NSIT01000014">
    <property type="protein sequence ID" value="PJE80516.1"/>
    <property type="molecule type" value="Genomic_DNA"/>
</dbReference>
<protein>
    <recommendedName>
        <fullName evidence="2">DUF433 domain-containing protein</fullName>
    </recommendedName>
</protein>
<proteinExistence type="predicted"/>
<sequence>MGDQEYLQYIEIDSSKRFGKPCIKGTRITVIDILEMMADGMSRSDILEDHPNLQPVQIKAALLYAANTIQGAA</sequence>
<comment type="caution">
    <text evidence="1">The sequence shown here is derived from an EMBL/GenBank/DDBJ whole genome shotgun (WGS) entry which is preliminary data.</text>
</comment>
<evidence type="ECO:0008006" key="2">
    <source>
        <dbReference type="Google" id="ProtNLM"/>
    </source>
</evidence>
<gene>
    <name evidence="1" type="ORF">CI610_00484</name>
</gene>
<dbReference type="PANTHER" id="PTHR34849">
    <property type="entry name" value="SSL5025 PROTEIN"/>
    <property type="match status" value="1"/>
</dbReference>
<reference evidence="1" key="1">
    <citation type="journal article" date="2017" name="Appl. Environ. Microbiol.">
        <title>Molecular characterization of an Endozoicomonas-like organism causing infection in king scallop Pecten maximus L.</title>
        <authorList>
            <person name="Cano I."/>
            <person name="van Aerle R."/>
            <person name="Ross S."/>
            <person name="Verner-Jeffreys D.W."/>
            <person name="Paley R.K."/>
            <person name="Rimmer G."/>
            <person name="Ryder D."/>
            <person name="Hooper P."/>
            <person name="Stone D."/>
            <person name="Feist S.W."/>
        </authorList>
    </citation>
    <scope>NUCLEOTIDE SEQUENCE</scope>
</reference>